<keyword evidence="1" id="KW-0175">Coiled coil</keyword>
<sequence>MSKTDMKRGEKRFRSKMNRKHWRDYRLHELEKQLEFAESRCGTLKQQLDYIKVLYGCGKPVDENNGPPEHYDKGENPGLLNGVRQISLDDISRWKNIDGEFAEEGGGKNFLPQSVSWTNTTQASTNSSNKPISSKSSLEKKELVVSIDIGAEPCQQKSSIKLAKGKKKKTASKHKLKTKEVEPKFSNATCQTKQDAVVEIYKNAAVNIESESAADVSYRNKRQKMENPSGKSKKSPDSNERLVPAAKLNAFTTFKSVEKVHLLKEECVQTELAEKENVTKNDKSHSIDSMLRQNQNPDKMYYEPEPVKSYCQPTISSKKKRVERNILANLNNINLKNIPFIAATSTAPSHNIGVNIQQVLSIMKKHHANPNSDMFPVLSDHAFGDSASQLPVGCRGNVQELNDAELNRGDFVPETDSKKKLDSSKSNTSQRKNSDRTVNYPLKSSQEEMTDENDNPDWMCKVQRLKKVLVFLHEDFTSLSQKYKRLQKKLNKRNINKIDAKGELAEIERDLEKKEEEITTVIGLYKEVLHLRDEVKKYQDKYNFVVYERALIMDGIKQSNSTHTQMSTLLRKIQQFQDQLKRQSAP</sequence>
<feature type="coiled-coil region" evidence="1">
    <location>
        <begin position="497"/>
        <end position="524"/>
    </location>
</feature>
<reference evidence="3" key="1">
    <citation type="journal article" date="2024" name="Gigascience">
        <title>Chromosome-level genome of the poultry shaft louse Menopon gallinae provides insight into the host-switching and adaptive evolution of parasitic lice.</title>
        <authorList>
            <person name="Xu Y."/>
            <person name="Ma L."/>
            <person name="Liu S."/>
            <person name="Liang Y."/>
            <person name="Liu Q."/>
            <person name="He Z."/>
            <person name="Tian L."/>
            <person name="Duan Y."/>
            <person name="Cai W."/>
            <person name="Li H."/>
            <person name="Song F."/>
        </authorList>
    </citation>
    <scope>NUCLEOTIDE SEQUENCE</scope>
    <source>
        <strain evidence="3">Cailab_2023a</strain>
    </source>
</reference>
<feature type="region of interest" description="Disordered" evidence="2">
    <location>
        <begin position="213"/>
        <end position="241"/>
    </location>
</feature>
<evidence type="ECO:0000256" key="2">
    <source>
        <dbReference type="SAM" id="MobiDB-lite"/>
    </source>
</evidence>
<protein>
    <submittedName>
        <fullName evidence="3">Uncharacterized protein</fullName>
    </submittedName>
</protein>
<proteinExistence type="predicted"/>
<feature type="region of interest" description="Disordered" evidence="2">
    <location>
        <begin position="405"/>
        <end position="455"/>
    </location>
</feature>
<name>A0AAW2HIG2_9NEOP</name>
<comment type="caution">
    <text evidence="3">The sequence shown here is derived from an EMBL/GenBank/DDBJ whole genome shotgun (WGS) entry which is preliminary data.</text>
</comment>
<evidence type="ECO:0000256" key="1">
    <source>
        <dbReference type="SAM" id="Coils"/>
    </source>
</evidence>
<evidence type="ECO:0000313" key="3">
    <source>
        <dbReference type="EMBL" id="KAL0269641.1"/>
    </source>
</evidence>
<dbReference type="AlphaFoldDB" id="A0AAW2HIG2"/>
<accession>A0AAW2HIG2</accession>
<organism evidence="3">
    <name type="scientific">Menopon gallinae</name>
    <name type="common">poultry shaft louse</name>
    <dbReference type="NCBI Taxonomy" id="328185"/>
    <lineage>
        <taxon>Eukaryota</taxon>
        <taxon>Metazoa</taxon>
        <taxon>Ecdysozoa</taxon>
        <taxon>Arthropoda</taxon>
        <taxon>Hexapoda</taxon>
        <taxon>Insecta</taxon>
        <taxon>Pterygota</taxon>
        <taxon>Neoptera</taxon>
        <taxon>Paraneoptera</taxon>
        <taxon>Psocodea</taxon>
        <taxon>Troctomorpha</taxon>
        <taxon>Phthiraptera</taxon>
        <taxon>Amblycera</taxon>
        <taxon>Menoponidae</taxon>
        <taxon>Menopon</taxon>
    </lineage>
</organism>
<gene>
    <name evidence="3" type="ORF">PYX00_007300</name>
</gene>
<dbReference type="EMBL" id="JARGDH010000004">
    <property type="protein sequence ID" value="KAL0269641.1"/>
    <property type="molecule type" value="Genomic_DNA"/>
</dbReference>